<name>A0ABV8CLT8_9GAMM</name>
<dbReference type="Gene3D" id="3.30.70.270">
    <property type="match status" value="1"/>
</dbReference>
<dbReference type="SUPFAM" id="SSF55073">
    <property type="entry name" value="Nucleotide cyclase"/>
    <property type="match status" value="1"/>
</dbReference>
<protein>
    <submittedName>
        <fullName evidence="2">Diguanylate cyclase domain-containing protein</fullName>
        <ecNumber evidence="2">2.7.7.65</ecNumber>
    </submittedName>
</protein>
<feature type="domain" description="GGDEF" evidence="1">
    <location>
        <begin position="205"/>
        <end position="337"/>
    </location>
</feature>
<evidence type="ECO:0000313" key="3">
    <source>
        <dbReference type="Proteomes" id="UP001595692"/>
    </source>
</evidence>
<dbReference type="Proteomes" id="UP001595692">
    <property type="component" value="Unassembled WGS sequence"/>
</dbReference>
<keyword evidence="3" id="KW-1185">Reference proteome</keyword>
<accession>A0ABV8CLT8</accession>
<gene>
    <name evidence="2" type="ORF">ACFOSS_06065</name>
</gene>
<dbReference type="SMART" id="SM00267">
    <property type="entry name" value="GGDEF"/>
    <property type="match status" value="1"/>
</dbReference>
<dbReference type="InterPro" id="IPR029787">
    <property type="entry name" value="Nucleotide_cyclase"/>
</dbReference>
<evidence type="ECO:0000259" key="1">
    <source>
        <dbReference type="PROSITE" id="PS50887"/>
    </source>
</evidence>
<dbReference type="GO" id="GO:0052621">
    <property type="term" value="F:diguanylate cyclase activity"/>
    <property type="evidence" value="ECO:0007669"/>
    <property type="project" value="UniProtKB-EC"/>
</dbReference>
<reference evidence="3" key="1">
    <citation type="journal article" date="2019" name="Int. J. Syst. Evol. Microbiol.">
        <title>The Global Catalogue of Microorganisms (GCM) 10K type strain sequencing project: providing services to taxonomists for standard genome sequencing and annotation.</title>
        <authorList>
            <consortium name="The Broad Institute Genomics Platform"/>
            <consortium name="The Broad Institute Genome Sequencing Center for Infectious Disease"/>
            <person name="Wu L."/>
            <person name="Ma J."/>
        </authorList>
    </citation>
    <scope>NUCLEOTIDE SEQUENCE [LARGE SCALE GENOMIC DNA]</scope>
    <source>
        <strain evidence="3">CCUG 54939</strain>
    </source>
</reference>
<dbReference type="SUPFAM" id="SSF55781">
    <property type="entry name" value="GAF domain-like"/>
    <property type="match status" value="1"/>
</dbReference>
<proteinExistence type="predicted"/>
<dbReference type="Pfam" id="PF00990">
    <property type="entry name" value="GGDEF"/>
    <property type="match status" value="1"/>
</dbReference>
<keyword evidence="2" id="KW-0548">Nucleotidyltransferase</keyword>
<dbReference type="EMBL" id="JBHSAF010000005">
    <property type="protein sequence ID" value="MFC3913031.1"/>
    <property type="molecule type" value="Genomic_DNA"/>
</dbReference>
<dbReference type="InterPro" id="IPR043128">
    <property type="entry name" value="Rev_trsase/Diguanyl_cyclase"/>
</dbReference>
<dbReference type="PROSITE" id="PS50887">
    <property type="entry name" value="GGDEF"/>
    <property type="match status" value="1"/>
</dbReference>
<dbReference type="InterPro" id="IPR000160">
    <property type="entry name" value="GGDEF_dom"/>
</dbReference>
<keyword evidence="2" id="KW-0808">Transferase</keyword>
<sequence>MTEFTAPDSLLKRSRLDAQRRALHMASLSQDDYRRILRLLQLLCDANCAWISLLGEQEDTLLEGLDIPAGAPPSLAERIIASEGLFECASADCDGQLRSHPWCSEHELGWLAAYPLFSPEGHAIGYVAVAANQPRSMDIRHRLAFVDLVSMLETEMQLRFLLSTQAPALRALMQRPLRETGHLMEPDGMADLLHYSYTRCRLEGRPYALALVELDPLAQAELDIEQRDELQQAAASRLLRTLRAGDLIGAWQDHGLLVLLPGVDAEELYSIGDKLVQSLYDKVEIGSRQIDLSASLGLVGLAVLTPRQSTDMLLTAARHALEQAIEAGRNRARIQRLP</sequence>
<dbReference type="EC" id="2.7.7.65" evidence="2"/>
<evidence type="ECO:0000313" key="2">
    <source>
        <dbReference type="EMBL" id="MFC3913031.1"/>
    </source>
</evidence>
<comment type="caution">
    <text evidence="2">The sequence shown here is derived from an EMBL/GenBank/DDBJ whole genome shotgun (WGS) entry which is preliminary data.</text>
</comment>
<organism evidence="2 3">
    <name type="scientific">Pseudaeromonas sharmana</name>
    <dbReference type="NCBI Taxonomy" id="328412"/>
    <lineage>
        <taxon>Bacteria</taxon>
        <taxon>Pseudomonadati</taxon>
        <taxon>Pseudomonadota</taxon>
        <taxon>Gammaproteobacteria</taxon>
        <taxon>Aeromonadales</taxon>
        <taxon>Aeromonadaceae</taxon>
        <taxon>Pseudaeromonas</taxon>
    </lineage>
</organism>
<dbReference type="RefSeq" id="WP_377151261.1">
    <property type="nucleotide sequence ID" value="NZ_JBHSAF010000005.1"/>
</dbReference>